<evidence type="ECO:0000313" key="3">
    <source>
        <dbReference type="Proteomes" id="UP001161704"/>
    </source>
</evidence>
<sequence>MAEVSGNKRNQTERNGNGEGTKSSGRNQPARSHVENKAAAAQDADAFRPNVGTLAVKFTPKSALVERFLSRGSVKTSNAFMRVGTLLRMLSGDAENKKKIYAWLDELFNAVSHNISAEEVKLAKLRKGHDMDQVEIMTPDQSSELAFYVNHPQLRRFANKLYTIDKLAYLTDQLWYLGEIDDEQKEMSSKVLMYPITATGEHFMLVTNVSRRTGGKYSPEDFLKLLAEEKDIRALVMKHFTDDVPGAQTVKRFLGLNSEQI</sequence>
<dbReference type="EMBL" id="JAOCIZ010000067">
    <property type="protein sequence ID" value="MDH1506487.1"/>
    <property type="molecule type" value="Genomic_DNA"/>
</dbReference>
<organism evidence="2 3">
    <name type="scientific">Aeromonas caviae</name>
    <name type="common">Aeromonas punctata</name>
    <dbReference type="NCBI Taxonomy" id="648"/>
    <lineage>
        <taxon>Bacteria</taxon>
        <taxon>Pseudomonadati</taxon>
        <taxon>Pseudomonadota</taxon>
        <taxon>Gammaproteobacteria</taxon>
        <taxon>Aeromonadales</taxon>
        <taxon>Aeromonadaceae</taxon>
        <taxon>Aeromonas</taxon>
    </lineage>
</organism>
<dbReference type="Proteomes" id="UP001161704">
    <property type="component" value="Unassembled WGS sequence"/>
</dbReference>
<proteinExistence type="predicted"/>
<comment type="caution">
    <text evidence="2">The sequence shown here is derived from an EMBL/GenBank/DDBJ whole genome shotgun (WGS) entry which is preliminary data.</text>
</comment>
<evidence type="ECO:0000313" key="2">
    <source>
        <dbReference type="EMBL" id="MDH1506487.1"/>
    </source>
</evidence>
<evidence type="ECO:0000256" key="1">
    <source>
        <dbReference type="SAM" id="MobiDB-lite"/>
    </source>
</evidence>
<accession>A0AA42UHX2</accession>
<name>A0AA42UHX2_AERCA</name>
<feature type="compositionally biased region" description="Polar residues" evidence="1">
    <location>
        <begin position="7"/>
        <end position="30"/>
    </location>
</feature>
<reference evidence="2" key="1">
    <citation type="submission" date="2022-09" db="EMBL/GenBank/DDBJ databases">
        <title>Intensive care unit water sources are persistently colonized with multi-drug resistant bacteria and are the site of extensive horizontal gene transfer of antibiotic resistance genes.</title>
        <authorList>
            <person name="Diorio-Toth L."/>
        </authorList>
    </citation>
    <scope>NUCLEOTIDE SEQUENCE</scope>
    <source>
        <strain evidence="2">GD03710</strain>
    </source>
</reference>
<dbReference type="RefSeq" id="WP_279982917.1">
    <property type="nucleotide sequence ID" value="NZ_JAOCIZ010000067.1"/>
</dbReference>
<dbReference type="AlphaFoldDB" id="A0AA42UHX2"/>
<gene>
    <name evidence="2" type="ORF">N5I20_15650</name>
</gene>
<feature type="region of interest" description="Disordered" evidence="1">
    <location>
        <begin position="1"/>
        <end position="43"/>
    </location>
</feature>
<protein>
    <submittedName>
        <fullName evidence="2">Uncharacterized protein</fullName>
    </submittedName>
</protein>